<dbReference type="HOGENOM" id="CLU_1873415_0_0_5"/>
<evidence type="ECO:0000256" key="1">
    <source>
        <dbReference type="SAM" id="Phobius"/>
    </source>
</evidence>
<sequence>MIRFVQGLAIVSGIAIAVFSLGAATENNPTQFPPLRALAALLFGDPGQSDKISHFLAYTVFSFFALLGVSYRRGLISVGVVGALIFYGFALEGLQMIRPDRVPSGADLLANCLGVATGLALSWGALRWNRHRGQIS</sequence>
<dbReference type="EMBL" id="CP002156">
    <property type="protein sequence ID" value="ADM09607.1"/>
    <property type="molecule type" value="Genomic_DNA"/>
</dbReference>
<accession>E0TGI8</accession>
<organism evidence="2 3">
    <name type="scientific">Parvularcula bermudensis (strain ATCC BAA-594 / HTCC2503 / KCTC 12087)</name>
    <dbReference type="NCBI Taxonomy" id="314260"/>
    <lineage>
        <taxon>Bacteria</taxon>
        <taxon>Pseudomonadati</taxon>
        <taxon>Pseudomonadota</taxon>
        <taxon>Alphaproteobacteria</taxon>
        <taxon>Parvularculales</taxon>
        <taxon>Parvularculaceae</taxon>
        <taxon>Parvularcula</taxon>
    </lineage>
</organism>
<feature type="transmembrane region" description="Helical" evidence="1">
    <location>
        <begin position="52"/>
        <end position="69"/>
    </location>
</feature>
<keyword evidence="3" id="KW-1185">Reference proteome</keyword>
<dbReference type="STRING" id="314260.PB2503_07759"/>
<dbReference type="NCBIfam" id="NF037970">
    <property type="entry name" value="vanZ_1"/>
    <property type="match status" value="1"/>
</dbReference>
<evidence type="ECO:0000313" key="3">
    <source>
        <dbReference type="Proteomes" id="UP000001302"/>
    </source>
</evidence>
<dbReference type="RefSeq" id="WP_013300581.1">
    <property type="nucleotide sequence ID" value="NC_014414.1"/>
</dbReference>
<gene>
    <name evidence="2" type="ordered locus">PB2503_07759</name>
</gene>
<proteinExistence type="predicted"/>
<dbReference type="Proteomes" id="UP000001302">
    <property type="component" value="Chromosome"/>
</dbReference>
<reference evidence="2 3" key="2">
    <citation type="journal article" date="2011" name="J. Bacteriol.">
        <title>Complete genome sequence of strain HTCC2503T of Parvularcula bermudensis, the type species of the order "Parvularculales" in the class Alphaproteobacteria.</title>
        <authorList>
            <person name="Oh H.M."/>
            <person name="Kang I."/>
            <person name="Vergin K.L."/>
            <person name="Kang D."/>
            <person name="Rhee K.H."/>
            <person name="Giovannoni S.J."/>
            <person name="Cho J.C."/>
        </authorList>
    </citation>
    <scope>NUCLEOTIDE SEQUENCE [LARGE SCALE GENOMIC DNA]</scope>
    <source>
        <strain evidence="3">ATCC BAA-594 / HTCC2503 / KCTC 12087</strain>
    </source>
</reference>
<evidence type="ECO:0000313" key="2">
    <source>
        <dbReference type="EMBL" id="ADM09607.1"/>
    </source>
</evidence>
<reference evidence="3" key="1">
    <citation type="submission" date="2010-08" db="EMBL/GenBank/DDBJ databases">
        <title>Genome sequence of Parvularcula bermudensis HTCC2503.</title>
        <authorList>
            <person name="Kang D.-M."/>
            <person name="Oh H.-M."/>
            <person name="Cho J.-C."/>
        </authorList>
    </citation>
    <scope>NUCLEOTIDE SEQUENCE [LARGE SCALE GENOMIC DNA]</scope>
    <source>
        <strain evidence="3">ATCC BAA-594 / HTCC2503 / KCTC 12087</strain>
    </source>
</reference>
<keyword evidence="1" id="KW-0812">Transmembrane</keyword>
<feature type="transmembrane region" description="Helical" evidence="1">
    <location>
        <begin position="76"/>
        <end position="96"/>
    </location>
</feature>
<keyword evidence="1" id="KW-0472">Membrane</keyword>
<evidence type="ECO:0008006" key="4">
    <source>
        <dbReference type="Google" id="ProtNLM"/>
    </source>
</evidence>
<feature type="transmembrane region" description="Helical" evidence="1">
    <location>
        <begin position="108"/>
        <end position="126"/>
    </location>
</feature>
<dbReference type="KEGG" id="pbr:PB2503_07759"/>
<name>E0TGI8_PARBH</name>
<dbReference type="OrthoDB" id="7620557at2"/>
<keyword evidence="1" id="KW-1133">Transmembrane helix</keyword>
<dbReference type="AlphaFoldDB" id="E0TGI8"/>
<protein>
    <recommendedName>
        <fullName evidence="4">VanZ-like domain-containing protein</fullName>
    </recommendedName>
</protein>